<reference evidence="2 3" key="1">
    <citation type="submission" date="2019-06" db="EMBL/GenBank/DDBJ databases">
        <title>Sequencing the genomes of 1000 actinobacteria strains.</title>
        <authorList>
            <person name="Klenk H.-P."/>
        </authorList>
    </citation>
    <scope>NUCLEOTIDE SEQUENCE [LARGE SCALE GENOMIC DNA]</scope>
    <source>
        <strain evidence="2 3">DSM 102131</strain>
    </source>
</reference>
<evidence type="ECO:0000256" key="1">
    <source>
        <dbReference type="SAM" id="MobiDB-lite"/>
    </source>
</evidence>
<dbReference type="AlphaFoldDB" id="A0A561VHL2"/>
<keyword evidence="3" id="KW-1185">Reference proteome</keyword>
<sequence>MSGQDAGRPVGATTTGGDRAPERCGRPAAPEAYRCACGRVRDLCVRDTVHTVWTAPGGDPAVGPPPANG</sequence>
<organism evidence="2 3">
    <name type="scientific">Micromonospora palomenae</name>
    <dbReference type="NCBI Taxonomy" id="1461247"/>
    <lineage>
        <taxon>Bacteria</taxon>
        <taxon>Bacillati</taxon>
        <taxon>Actinomycetota</taxon>
        <taxon>Actinomycetes</taxon>
        <taxon>Micromonosporales</taxon>
        <taxon>Micromonosporaceae</taxon>
        <taxon>Micromonospora</taxon>
    </lineage>
</organism>
<proteinExistence type="predicted"/>
<dbReference type="RefSeq" id="WP_154943304.1">
    <property type="nucleotide sequence ID" value="NZ_VIXA01000005.1"/>
</dbReference>
<dbReference type="OrthoDB" id="3405109at2"/>
<gene>
    <name evidence="2" type="ORF">FHX75_15143</name>
</gene>
<dbReference type="Proteomes" id="UP000319927">
    <property type="component" value="Unassembled WGS sequence"/>
</dbReference>
<protein>
    <submittedName>
        <fullName evidence="2">Uncharacterized protein</fullName>
    </submittedName>
</protein>
<evidence type="ECO:0000313" key="3">
    <source>
        <dbReference type="Proteomes" id="UP000319927"/>
    </source>
</evidence>
<evidence type="ECO:0000313" key="2">
    <source>
        <dbReference type="EMBL" id="TWG11054.1"/>
    </source>
</evidence>
<accession>A0A561VHL2</accession>
<name>A0A561VHL2_9ACTN</name>
<feature type="region of interest" description="Disordered" evidence="1">
    <location>
        <begin position="1"/>
        <end position="27"/>
    </location>
</feature>
<comment type="caution">
    <text evidence="2">The sequence shown here is derived from an EMBL/GenBank/DDBJ whole genome shotgun (WGS) entry which is preliminary data.</text>
</comment>
<dbReference type="EMBL" id="VIXA01000005">
    <property type="protein sequence ID" value="TWG11054.1"/>
    <property type="molecule type" value="Genomic_DNA"/>
</dbReference>